<dbReference type="GeneID" id="120902933"/>
<dbReference type="PANTHER" id="PTHR21261">
    <property type="entry name" value="BEAT PROTEIN"/>
    <property type="match status" value="1"/>
</dbReference>
<dbReference type="VEuPathDB" id="VectorBase:AARA21_005272"/>
<dbReference type="EMBL" id="APCN01005572">
    <property type="status" value="NOT_ANNOTATED_CDS"/>
    <property type="molecule type" value="Genomic_DNA"/>
</dbReference>
<dbReference type="EnsemblMetazoa" id="AARA018215-RA">
    <property type="protein sequence ID" value="AARA018215-PA"/>
    <property type="gene ID" value="AARA018215"/>
</dbReference>
<dbReference type="KEGG" id="aara:120902933"/>
<dbReference type="InterPro" id="IPR036179">
    <property type="entry name" value="Ig-like_dom_sf"/>
</dbReference>
<accession>A0A499FT30</accession>
<dbReference type="AlphaFoldDB" id="A0A499FT30"/>
<dbReference type="PANTHER" id="PTHR21261:SF2">
    <property type="entry name" value="GH04238P-RELATED"/>
    <property type="match status" value="1"/>
</dbReference>
<dbReference type="EMBL" id="APCN01005571">
    <property type="status" value="NOT_ANNOTATED_CDS"/>
    <property type="molecule type" value="Genomic_DNA"/>
</dbReference>
<reference evidence="1" key="1">
    <citation type="submission" date="2022-08" db="UniProtKB">
        <authorList>
            <consortium name="EnsemblMetazoa"/>
        </authorList>
    </citation>
    <scope>IDENTIFICATION</scope>
    <source>
        <strain evidence="1">Dongola</strain>
    </source>
</reference>
<organism evidence="1 2">
    <name type="scientific">Anopheles arabiensis</name>
    <name type="common">Mosquito</name>
    <dbReference type="NCBI Taxonomy" id="7173"/>
    <lineage>
        <taxon>Eukaryota</taxon>
        <taxon>Metazoa</taxon>
        <taxon>Ecdysozoa</taxon>
        <taxon>Arthropoda</taxon>
        <taxon>Hexapoda</taxon>
        <taxon>Insecta</taxon>
        <taxon>Pterygota</taxon>
        <taxon>Neoptera</taxon>
        <taxon>Endopterygota</taxon>
        <taxon>Diptera</taxon>
        <taxon>Nematocera</taxon>
        <taxon>Culicoidea</taxon>
        <taxon>Culicidae</taxon>
        <taxon>Anophelinae</taxon>
        <taxon>Anopheles</taxon>
    </lineage>
</organism>
<dbReference type="RefSeq" id="XP_040167963.1">
    <property type="nucleotide sequence ID" value="XM_040312029.1"/>
</dbReference>
<dbReference type="VEuPathDB" id="VectorBase:AARA018215"/>
<dbReference type="SUPFAM" id="SSF48726">
    <property type="entry name" value="Immunoglobulin"/>
    <property type="match status" value="1"/>
</dbReference>
<evidence type="ECO:0000313" key="1">
    <source>
        <dbReference type="EnsemblMetazoa" id="AARA018215-PA"/>
    </source>
</evidence>
<evidence type="ECO:0000313" key="2">
    <source>
        <dbReference type="Proteomes" id="UP000075840"/>
    </source>
</evidence>
<protein>
    <submittedName>
        <fullName evidence="1">Uncharacterized protein</fullName>
    </submittedName>
</protein>
<proteinExistence type="predicted"/>
<dbReference type="Proteomes" id="UP000075840">
    <property type="component" value="Unassembled WGS sequence"/>
</dbReference>
<dbReference type="Gene3D" id="2.60.40.10">
    <property type="entry name" value="Immunoglobulins"/>
    <property type="match status" value="1"/>
</dbReference>
<sequence>MFGINLFNSVLTVFVFAQAYQSVHITNLNVPKTYVLDRSTYDAVGSSTPSSVVQYGGGEDDDVTTGLPMTSTTVQQLPASVSTVPSELNFTTDAGLKPLIMDCQYEIKARECGFVLKWYFNKKLIYQWIPSRTPVGMNQFKNELQTNYSMSDSINYKYRALVIRNPKLNHSGEYMCSVQTYDSFDRRMARFQIVVPEKTLLLHYENDGESDNMLLIKCSVFMIYPEPNLLLIVSGNLFLVSSRTLVTADANHMYNKTVYGKIDKHLLISPTSIGCVLTVPDSGYIRKRETIYYDPTPLTKWSRLRMDERGHFQLLSDDGAGQLNPLAGWLISLIVFLQRAVLWRHDGDSIK</sequence>
<keyword evidence="2" id="KW-1185">Reference proteome</keyword>
<name>A0A499FT30_ANOAR</name>
<dbReference type="InterPro" id="IPR013783">
    <property type="entry name" value="Ig-like_fold"/>
</dbReference>